<feature type="transmembrane region" description="Helical" evidence="1">
    <location>
        <begin position="6"/>
        <end position="22"/>
    </location>
</feature>
<reference evidence="2 3" key="1">
    <citation type="journal article" date="2022" name="Evol. Bioinform. Online">
        <title>Draft Genome Sequence of Oceanobacillus jordanicus Strain GSFE11, a Halotolerant Plant Growth-Promoting Bacterial Endophyte Isolated From the Jordan Valley.</title>
        <authorList>
            <person name="Alhindi T."/>
            <person name="Albdaiwi R."/>
        </authorList>
    </citation>
    <scope>NUCLEOTIDE SEQUENCE [LARGE SCALE GENOMIC DNA]</scope>
    <source>
        <strain evidence="2 3">GSFE11</strain>
    </source>
</reference>
<dbReference type="EMBL" id="JAIFZM010000009">
    <property type="protein sequence ID" value="MCG3419789.1"/>
    <property type="molecule type" value="Genomic_DNA"/>
</dbReference>
<sequence length="227" mass="26406">MNTFIVILIILWLVAIIFRFVNRKHGEDKKTNKKGKRDYKIFRRLKLLSLPQKIFIVTIALVDLLVIVLSNQNYYFIFLKPTSFIFPTFLALIAIFVLLKGLKLVKLWGPIIAFLILLLLVPFAFIYLIVDLSNSYETVESPKGEDIVVIEHRDATLGETHHFYNFYIKTNFLGLMKQLSSEQLQIITNRTQADNLEVLGVDNAKWVDSKYVIFRSPYAVTKLNLKY</sequence>
<comment type="caution">
    <text evidence="2">The sequence shown here is derived from an EMBL/GenBank/DDBJ whole genome shotgun (WGS) entry which is preliminary data.</text>
</comment>
<keyword evidence="3" id="KW-1185">Reference proteome</keyword>
<evidence type="ECO:0000313" key="2">
    <source>
        <dbReference type="EMBL" id="MCG3419789.1"/>
    </source>
</evidence>
<accession>A0AAW5B8A0</accession>
<proteinExistence type="predicted"/>
<protein>
    <submittedName>
        <fullName evidence="2">Uncharacterized protein</fullName>
    </submittedName>
</protein>
<feature type="transmembrane region" description="Helical" evidence="1">
    <location>
        <begin position="111"/>
        <end position="130"/>
    </location>
</feature>
<gene>
    <name evidence="2" type="ORF">K3T81_11555</name>
</gene>
<dbReference type="RefSeq" id="WP_238020245.1">
    <property type="nucleotide sequence ID" value="NZ_JAIFZM010000009.1"/>
</dbReference>
<organism evidence="2 3">
    <name type="scientific">Oceanobacillus jordanicus</name>
    <dbReference type="NCBI Taxonomy" id="2867266"/>
    <lineage>
        <taxon>Bacteria</taxon>
        <taxon>Bacillati</taxon>
        <taxon>Bacillota</taxon>
        <taxon>Bacilli</taxon>
        <taxon>Bacillales</taxon>
        <taxon>Bacillaceae</taxon>
        <taxon>Oceanobacillus</taxon>
    </lineage>
</organism>
<keyword evidence="1" id="KW-1133">Transmembrane helix</keyword>
<feature type="transmembrane region" description="Helical" evidence="1">
    <location>
        <begin position="47"/>
        <end position="69"/>
    </location>
</feature>
<dbReference type="AlphaFoldDB" id="A0AAW5B8A0"/>
<evidence type="ECO:0000256" key="1">
    <source>
        <dbReference type="SAM" id="Phobius"/>
    </source>
</evidence>
<keyword evidence="1" id="KW-0472">Membrane</keyword>
<dbReference type="Proteomes" id="UP001199631">
    <property type="component" value="Unassembled WGS sequence"/>
</dbReference>
<feature type="transmembrane region" description="Helical" evidence="1">
    <location>
        <begin position="75"/>
        <end position="99"/>
    </location>
</feature>
<name>A0AAW5B8A0_9BACI</name>
<keyword evidence="1" id="KW-0812">Transmembrane</keyword>
<evidence type="ECO:0000313" key="3">
    <source>
        <dbReference type="Proteomes" id="UP001199631"/>
    </source>
</evidence>